<dbReference type="Proteomes" id="UP001386955">
    <property type="component" value="Unassembled WGS sequence"/>
</dbReference>
<dbReference type="AlphaFoldDB" id="A0AAN9XII5"/>
<feature type="region of interest" description="Disordered" evidence="1">
    <location>
        <begin position="186"/>
        <end position="211"/>
    </location>
</feature>
<comment type="caution">
    <text evidence="2">The sequence shown here is derived from an EMBL/GenBank/DDBJ whole genome shotgun (WGS) entry which is preliminary data.</text>
</comment>
<keyword evidence="3" id="KW-1185">Reference proteome</keyword>
<accession>A0AAN9XII5</accession>
<name>A0AAN9XII5_PSOTE</name>
<proteinExistence type="predicted"/>
<feature type="region of interest" description="Disordered" evidence="1">
    <location>
        <begin position="1"/>
        <end position="27"/>
    </location>
</feature>
<feature type="compositionally biased region" description="Polar residues" evidence="1">
    <location>
        <begin position="115"/>
        <end position="126"/>
    </location>
</feature>
<evidence type="ECO:0000313" key="3">
    <source>
        <dbReference type="Proteomes" id="UP001386955"/>
    </source>
</evidence>
<evidence type="ECO:0000256" key="1">
    <source>
        <dbReference type="SAM" id="MobiDB-lite"/>
    </source>
</evidence>
<evidence type="ECO:0000313" key="2">
    <source>
        <dbReference type="EMBL" id="KAK7393399.1"/>
    </source>
</evidence>
<feature type="compositionally biased region" description="Basic and acidic residues" evidence="1">
    <location>
        <begin position="200"/>
        <end position="211"/>
    </location>
</feature>
<feature type="compositionally biased region" description="Low complexity" evidence="1">
    <location>
        <begin position="80"/>
        <end position="89"/>
    </location>
</feature>
<dbReference type="EMBL" id="JAYMYS010000005">
    <property type="protein sequence ID" value="KAK7393399.1"/>
    <property type="molecule type" value="Genomic_DNA"/>
</dbReference>
<feature type="region of interest" description="Disordered" evidence="1">
    <location>
        <begin position="69"/>
        <end position="89"/>
    </location>
</feature>
<feature type="region of interest" description="Disordered" evidence="1">
    <location>
        <begin position="115"/>
        <end position="158"/>
    </location>
</feature>
<protein>
    <submittedName>
        <fullName evidence="2">Uncharacterized protein</fullName>
    </submittedName>
</protein>
<feature type="compositionally biased region" description="Polar residues" evidence="1">
    <location>
        <begin position="145"/>
        <end position="158"/>
    </location>
</feature>
<feature type="compositionally biased region" description="Polar residues" evidence="1">
    <location>
        <begin position="69"/>
        <end position="79"/>
    </location>
</feature>
<reference evidence="2 3" key="1">
    <citation type="submission" date="2024-01" db="EMBL/GenBank/DDBJ databases">
        <title>The genomes of 5 underutilized Papilionoideae crops provide insights into root nodulation and disease resistanc.</title>
        <authorList>
            <person name="Jiang F."/>
        </authorList>
    </citation>
    <scope>NUCLEOTIDE SEQUENCE [LARGE SCALE GENOMIC DNA]</scope>
    <source>
        <strain evidence="2">DUOXIRENSHENG_FW03</strain>
        <tissue evidence="2">Leaves</tissue>
    </source>
</reference>
<organism evidence="2 3">
    <name type="scientific">Psophocarpus tetragonolobus</name>
    <name type="common">Winged bean</name>
    <name type="synonym">Dolichos tetragonolobus</name>
    <dbReference type="NCBI Taxonomy" id="3891"/>
    <lineage>
        <taxon>Eukaryota</taxon>
        <taxon>Viridiplantae</taxon>
        <taxon>Streptophyta</taxon>
        <taxon>Embryophyta</taxon>
        <taxon>Tracheophyta</taxon>
        <taxon>Spermatophyta</taxon>
        <taxon>Magnoliopsida</taxon>
        <taxon>eudicotyledons</taxon>
        <taxon>Gunneridae</taxon>
        <taxon>Pentapetalae</taxon>
        <taxon>rosids</taxon>
        <taxon>fabids</taxon>
        <taxon>Fabales</taxon>
        <taxon>Fabaceae</taxon>
        <taxon>Papilionoideae</taxon>
        <taxon>50 kb inversion clade</taxon>
        <taxon>NPAAA clade</taxon>
        <taxon>indigoferoid/millettioid clade</taxon>
        <taxon>Phaseoleae</taxon>
        <taxon>Psophocarpus</taxon>
    </lineage>
</organism>
<gene>
    <name evidence="2" type="ORF">VNO78_21953</name>
</gene>
<sequence length="253" mass="27787">MAEFHSAKTRKNIEEESVNGPLNNIQPVRSTEESKWCTKTNAAKGGHFLFMEQGQPMQRHNRILQQPKYATNKGNNPITGQGPQAQCQGAGLESLSDEGVANSDGFVKVDTKMNYPNNNSQESSNKGFVPGMNESPQLEGAVSPTRFQSTSAHTTSDSRNRCLSLNLVGATRGPLRRLTSFSLGSRSATNDINKRTPSPAKEHSQTSNKLSDDYIRNRNRIILKKHDNVEPSPILESEKKLGIKLNEPGGITI</sequence>